<dbReference type="Pfam" id="PF00581">
    <property type="entry name" value="Rhodanese"/>
    <property type="match status" value="2"/>
</dbReference>
<dbReference type="InterPro" id="IPR045078">
    <property type="entry name" value="TST/MPST-like"/>
</dbReference>
<evidence type="ECO:0000256" key="3">
    <source>
        <dbReference type="RuleBase" id="RU000507"/>
    </source>
</evidence>
<organism evidence="5 6">
    <name type="scientific">Amphritea balenae</name>
    <dbReference type="NCBI Taxonomy" id="452629"/>
    <lineage>
        <taxon>Bacteria</taxon>
        <taxon>Pseudomonadati</taxon>
        <taxon>Pseudomonadota</taxon>
        <taxon>Gammaproteobacteria</taxon>
        <taxon>Oceanospirillales</taxon>
        <taxon>Oceanospirillaceae</taxon>
        <taxon>Amphritea</taxon>
    </lineage>
</organism>
<name>A0A3P1SSR3_9GAMM</name>
<comment type="caution">
    <text evidence="5">The sequence shown here is derived from an EMBL/GenBank/DDBJ whole genome shotgun (WGS) entry which is preliminary data.</text>
</comment>
<sequence>MFSTLISANELSDLIDTEQSDLVILDCRFNLMDTGLGAKLYAESHIPNARYIDLDRELSAPVTPETGRHPLPGFESLTATFSEKGVSDRSQVVVYDDCGGAMASRCWWLLKLLGHKSVALLDGGFPAWIAAGSGVTAALPKNVPGDFSGTADTSMILPLDQVADFPQQGLLIDARTAERFRGEQEPIDPVAGHIPGALNRPLPDNLSANGCFKSAEQLRIEWQLLLKGTAAAQVVHYCGSGVTACHNLLAMEHAGLTGARIYPGSWSEWIRDTSRPIATIDEKTA</sequence>
<dbReference type="InterPro" id="IPR036873">
    <property type="entry name" value="Rhodanese-like_dom_sf"/>
</dbReference>
<dbReference type="Gene3D" id="3.40.250.10">
    <property type="entry name" value="Rhodanese-like domain"/>
    <property type="match status" value="2"/>
</dbReference>
<dbReference type="InterPro" id="IPR001307">
    <property type="entry name" value="Thiosulphate_STrfase_CS"/>
</dbReference>
<dbReference type="Proteomes" id="UP000267535">
    <property type="component" value="Unassembled WGS sequence"/>
</dbReference>
<dbReference type="PROSITE" id="PS50206">
    <property type="entry name" value="RHODANESE_3"/>
    <property type="match status" value="2"/>
</dbReference>
<dbReference type="SMART" id="SM00450">
    <property type="entry name" value="RHOD"/>
    <property type="match status" value="2"/>
</dbReference>
<dbReference type="CDD" id="cd01448">
    <property type="entry name" value="TST_Repeat_1"/>
    <property type="match status" value="1"/>
</dbReference>
<evidence type="ECO:0000256" key="2">
    <source>
        <dbReference type="ARBA" id="ARBA00022737"/>
    </source>
</evidence>
<dbReference type="PANTHER" id="PTHR11364">
    <property type="entry name" value="THIOSULFATE SULFERTANSFERASE"/>
    <property type="match status" value="1"/>
</dbReference>
<evidence type="ECO:0000259" key="4">
    <source>
        <dbReference type="PROSITE" id="PS50206"/>
    </source>
</evidence>
<protein>
    <recommendedName>
        <fullName evidence="3">Sulfurtransferase</fullName>
    </recommendedName>
</protein>
<reference evidence="5 6" key="1">
    <citation type="submission" date="2018-11" db="EMBL/GenBank/DDBJ databases">
        <title>The draft genome sequence of Amphritea balenae JAMM 1525T.</title>
        <authorList>
            <person name="Fang Z."/>
            <person name="Zhang Y."/>
            <person name="Han X."/>
        </authorList>
    </citation>
    <scope>NUCLEOTIDE SEQUENCE [LARGE SCALE GENOMIC DNA]</scope>
    <source>
        <strain evidence="5 6">JAMM 1525</strain>
    </source>
</reference>
<keyword evidence="2" id="KW-0677">Repeat</keyword>
<dbReference type="EMBL" id="RQXV01000003">
    <property type="protein sequence ID" value="RRD00239.1"/>
    <property type="molecule type" value="Genomic_DNA"/>
</dbReference>
<accession>A0A3P1SSR3</accession>
<evidence type="ECO:0000256" key="1">
    <source>
        <dbReference type="ARBA" id="ARBA00022679"/>
    </source>
</evidence>
<feature type="domain" description="Rhodanese" evidence="4">
    <location>
        <begin position="18"/>
        <end position="137"/>
    </location>
</feature>
<dbReference type="PANTHER" id="PTHR11364:SF27">
    <property type="entry name" value="SULFURTRANSFERASE"/>
    <property type="match status" value="1"/>
</dbReference>
<gene>
    <name evidence="5" type="ORF">EHS89_07615</name>
</gene>
<dbReference type="AlphaFoldDB" id="A0A3P1SSR3"/>
<evidence type="ECO:0000313" key="6">
    <source>
        <dbReference type="Proteomes" id="UP000267535"/>
    </source>
</evidence>
<dbReference type="InterPro" id="IPR001763">
    <property type="entry name" value="Rhodanese-like_dom"/>
</dbReference>
<keyword evidence="6" id="KW-1185">Reference proteome</keyword>
<proteinExistence type="predicted"/>
<evidence type="ECO:0000313" key="5">
    <source>
        <dbReference type="EMBL" id="RRD00239.1"/>
    </source>
</evidence>
<feature type="domain" description="Rhodanese" evidence="4">
    <location>
        <begin position="165"/>
        <end position="278"/>
    </location>
</feature>
<dbReference type="OrthoDB" id="9781034at2"/>
<dbReference type="GO" id="GO:0004792">
    <property type="term" value="F:thiosulfate-cyanide sulfurtransferase activity"/>
    <property type="evidence" value="ECO:0007669"/>
    <property type="project" value="InterPro"/>
</dbReference>
<dbReference type="PROSITE" id="PS00683">
    <property type="entry name" value="RHODANESE_2"/>
    <property type="match status" value="1"/>
</dbReference>
<dbReference type="CDD" id="cd01449">
    <property type="entry name" value="TST_Repeat_2"/>
    <property type="match status" value="1"/>
</dbReference>
<dbReference type="SUPFAM" id="SSF52821">
    <property type="entry name" value="Rhodanese/Cell cycle control phosphatase"/>
    <property type="match status" value="2"/>
</dbReference>
<keyword evidence="1 3" id="KW-0808">Transferase</keyword>